<keyword evidence="2" id="KW-0521">NADP</keyword>
<comment type="caution">
    <text evidence="4">The sequence shown here is derived from an EMBL/GenBank/DDBJ whole genome shotgun (WGS) entry which is preliminary data.</text>
</comment>
<organism evidence="4 5">
    <name type="scientific">Trichoglossum hirsutum</name>
    <dbReference type="NCBI Taxonomy" id="265104"/>
    <lineage>
        <taxon>Eukaryota</taxon>
        <taxon>Fungi</taxon>
        <taxon>Dikarya</taxon>
        <taxon>Ascomycota</taxon>
        <taxon>Pezizomycotina</taxon>
        <taxon>Geoglossomycetes</taxon>
        <taxon>Geoglossales</taxon>
        <taxon>Geoglossaceae</taxon>
        <taxon>Trichoglossum</taxon>
    </lineage>
</organism>
<dbReference type="PANTHER" id="PTHR42748:SF28">
    <property type="entry name" value="NMRA-LIKE DOMAIN-CONTAINING PROTEIN"/>
    <property type="match status" value="1"/>
</dbReference>
<dbReference type="EMBL" id="JAGHQM010000893">
    <property type="protein sequence ID" value="KAH0557153.1"/>
    <property type="molecule type" value="Genomic_DNA"/>
</dbReference>
<dbReference type="Proteomes" id="UP000750711">
    <property type="component" value="Unassembled WGS sequence"/>
</dbReference>
<sequence length="319" mass="35091">MSKLITVFGATGVQGGSAIAALLQDNSLKIRAVTRNVNSEAAKSLQSQGVELVTADLNNEESLVKAVQGSNYIYAVTDFFEPFGASGPETAIKFESAQGINLAKAASRTPTLEHYIWSTLPNAKRISGGKYLIPHFESKNIVDDYIKQDKNLYPKTTFLWVTFYATNYMFPMFTPNFAKSSGKHVQIQPTPPSVPILTIGDAKANIGAFVRAILSQPKITLQKTVLAYVESLTIGELLENWSAGTGKPSVYVQTSLEEFDQVWPMWGREMGVMMKYWEEAKEKSWSGEEIVRPNDLGVKDGLVGSTEAFSRIDWTGVLA</sequence>
<dbReference type="AlphaFoldDB" id="A0A9P8L9Z6"/>
<gene>
    <name evidence="4" type="ORF">GP486_005054</name>
</gene>
<feature type="domain" description="NmrA-like" evidence="3">
    <location>
        <begin position="1"/>
        <end position="282"/>
    </location>
</feature>
<dbReference type="Pfam" id="PF05368">
    <property type="entry name" value="NmrA"/>
    <property type="match status" value="1"/>
</dbReference>
<dbReference type="SUPFAM" id="SSF51735">
    <property type="entry name" value="NAD(P)-binding Rossmann-fold domains"/>
    <property type="match status" value="1"/>
</dbReference>
<proteinExistence type="inferred from homology"/>
<protein>
    <recommendedName>
        <fullName evidence="3">NmrA-like domain-containing protein</fullName>
    </recommendedName>
</protein>
<evidence type="ECO:0000313" key="5">
    <source>
        <dbReference type="Proteomes" id="UP000750711"/>
    </source>
</evidence>
<accession>A0A9P8L9Z6</accession>
<dbReference type="InterPro" id="IPR051164">
    <property type="entry name" value="NmrA-like_oxidored"/>
</dbReference>
<dbReference type="CDD" id="cd05251">
    <property type="entry name" value="NmrA_like_SDR_a"/>
    <property type="match status" value="1"/>
</dbReference>
<dbReference type="Gene3D" id="3.90.25.10">
    <property type="entry name" value="UDP-galactose 4-epimerase, domain 1"/>
    <property type="match status" value="1"/>
</dbReference>
<reference evidence="4" key="1">
    <citation type="submission" date="2021-03" db="EMBL/GenBank/DDBJ databases">
        <title>Comparative genomics and phylogenomic investigation of the class Geoglossomycetes provide insights into ecological specialization and systematics.</title>
        <authorList>
            <person name="Melie T."/>
            <person name="Pirro S."/>
            <person name="Miller A.N."/>
            <person name="Quandt A."/>
        </authorList>
    </citation>
    <scope>NUCLEOTIDE SEQUENCE</scope>
    <source>
        <strain evidence="4">CAQ_001_2017</strain>
    </source>
</reference>
<evidence type="ECO:0000256" key="1">
    <source>
        <dbReference type="ARBA" id="ARBA00006328"/>
    </source>
</evidence>
<evidence type="ECO:0000313" key="4">
    <source>
        <dbReference type="EMBL" id="KAH0557153.1"/>
    </source>
</evidence>
<keyword evidence="5" id="KW-1185">Reference proteome</keyword>
<evidence type="ECO:0000259" key="3">
    <source>
        <dbReference type="Pfam" id="PF05368"/>
    </source>
</evidence>
<dbReference type="Gene3D" id="3.40.50.720">
    <property type="entry name" value="NAD(P)-binding Rossmann-like Domain"/>
    <property type="match status" value="1"/>
</dbReference>
<evidence type="ECO:0000256" key="2">
    <source>
        <dbReference type="ARBA" id="ARBA00022857"/>
    </source>
</evidence>
<dbReference type="GO" id="GO:0005634">
    <property type="term" value="C:nucleus"/>
    <property type="evidence" value="ECO:0007669"/>
    <property type="project" value="TreeGrafter"/>
</dbReference>
<dbReference type="InterPro" id="IPR036291">
    <property type="entry name" value="NAD(P)-bd_dom_sf"/>
</dbReference>
<name>A0A9P8L9Z6_9PEZI</name>
<dbReference type="InterPro" id="IPR008030">
    <property type="entry name" value="NmrA-like"/>
</dbReference>
<comment type="similarity">
    <text evidence="1">Belongs to the NmrA-type oxidoreductase family.</text>
</comment>
<dbReference type="PANTHER" id="PTHR42748">
    <property type="entry name" value="NITROGEN METABOLITE REPRESSION PROTEIN NMRA FAMILY MEMBER"/>
    <property type="match status" value="1"/>
</dbReference>